<organism evidence="19 20">
    <name type="scientific">Oryctolagus cuniculus</name>
    <name type="common">Rabbit</name>
    <dbReference type="NCBI Taxonomy" id="9986"/>
    <lineage>
        <taxon>Eukaryota</taxon>
        <taxon>Metazoa</taxon>
        <taxon>Chordata</taxon>
        <taxon>Craniata</taxon>
        <taxon>Vertebrata</taxon>
        <taxon>Euteleostomi</taxon>
        <taxon>Mammalia</taxon>
        <taxon>Eutheria</taxon>
        <taxon>Euarchontoglires</taxon>
        <taxon>Glires</taxon>
        <taxon>Lagomorpha</taxon>
        <taxon>Leporidae</taxon>
        <taxon>Oryctolagus</taxon>
    </lineage>
</organism>
<evidence type="ECO:0000256" key="4">
    <source>
        <dbReference type="ARBA" id="ARBA00022729"/>
    </source>
</evidence>
<dbReference type="PRINTS" id="PR01922">
    <property type="entry name" value="TNFACTORR5"/>
</dbReference>
<evidence type="ECO:0000256" key="1">
    <source>
        <dbReference type="ARBA" id="ARBA00004479"/>
    </source>
</evidence>
<evidence type="ECO:0000256" key="6">
    <source>
        <dbReference type="ARBA" id="ARBA00022859"/>
    </source>
</evidence>
<feature type="disulfide bond" evidence="15">
    <location>
        <begin position="94"/>
        <end position="107"/>
    </location>
</feature>
<keyword evidence="20" id="KW-1185">Reference proteome</keyword>
<evidence type="ECO:0000256" key="5">
    <source>
        <dbReference type="ARBA" id="ARBA00022737"/>
    </source>
</evidence>
<feature type="region of interest" description="Disordered" evidence="16">
    <location>
        <begin position="422"/>
        <end position="485"/>
    </location>
</feature>
<reference evidence="19" key="2">
    <citation type="submission" date="2025-08" db="UniProtKB">
        <authorList>
            <consortium name="Ensembl"/>
        </authorList>
    </citation>
    <scope>IDENTIFICATION</scope>
    <source>
        <strain evidence="19">Thorbecke</strain>
    </source>
</reference>
<dbReference type="SUPFAM" id="SSF57586">
    <property type="entry name" value="TNF receptor-like"/>
    <property type="match status" value="2"/>
</dbReference>
<evidence type="ECO:0000256" key="2">
    <source>
        <dbReference type="ARBA" id="ARBA00015766"/>
    </source>
</evidence>
<keyword evidence="6" id="KW-0391">Immunity</keyword>
<dbReference type="GO" id="GO:0045935">
    <property type="term" value="P:positive regulation of nucleobase-containing compound metabolic process"/>
    <property type="evidence" value="ECO:0007669"/>
    <property type="project" value="UniProtKB-ARBA"/>
</dbReference>
<keyword evidence="3 17" id="KW-0812">Transmembrane</keyword>
<dbReference type="GeneTree" id="ENSGT00940000161464"/>
<dbReference type="GO" id="GO:0023035">
    <property type="term" value="P:CD40 signaling pathway"/>
    <property type="evidence" value="ECO:0007669"/>
    <property type="project" value="UniProtKB-ARBA"/>
</dbReference>
<feature type="repeat" description="TNFR-Cys" evidence="15">
    <location>
        <begin position="160"/>
        <end position="199"/>
    </location>
</feature>
<comment type="function">
    <text evidence="14">Receptor for TNFSF5/CD40LG. Transduces TRAF6- and MAP3K8-mediated signals that activate ERK in macrophages and B cells, leading to induction of immunoglobulin secretion.</text>
</comment>
<feature type="compositionally biased region" description="Low complexity" evidence="16">
    <location>
        <begin position="473"/>
        <end position="485"/>
    </location>
</feature>
<feature type="domain" description="TNFR-Cys" evidence="18">
    <location>
        <begin position="117"/>
        <end position="159"/>
    </location>
</feature>
<feature type="disulfide bond" evidence="15">
    <location>
        <begin position="97"/>
        <end position="115"/>
    </location>
</feature>
<dbReference type="Proteomes" id="UP000001811">
    <property type="component" value="Unplaced"/>
</dbReference>
<evidence type="ECO:0000256" key="10">
    <source>
        <dbReference type="ARBA" id="ARBA00023170"/>
    </source>
</evidence>
<evidence type="ECO:0000256" key="16">
    <source>
        <dbReference type="SAM" id="MobiDB-lite"/>
    </source>
</evidence>
<dbReference type="GO" id="GO:0051240">
    <property type="term" value="P:positive regulation of multicellular organismal process"/>
    <property type="evidence" value="ECO:0007669"/>
    <property type="project" value="UniProtKB-ARBA"/>
</dbReference>
<dbReference type="PROSITE" id="PS00652">
    <property type="entry name" value="TNFR_NGFR_1"/>
    <property type="match status" value="1"/>
</dbReference>
<protein>
    <recommendedName>
        <fullName evidence="2">Tumor necrosis factor receptor superfamily member 5</fullName>
    </recommendedName>
    <alternativeName>
        <fullName evidence="12">B-cell surface antigen CD40</fullName>
    </alternativeName>
    <alternativeName>
        <fullName evidence="13">CD40L receptor</fullName>
    </alternativeName>
</protein>
<keyword evidence="8 17" id="KW-0472">Membrane</keyword>
<dbReference type="GO" id="GO:0002768">
    <property type="term" value="P:immune response-regulating cell surface receptor signaling pathway"/>
    <property type="evidence" value="ECO:0007669"/>
    <property type="project" value="TreeGrafter"/>
</dbReference>
<dbReference type="InterPro" id="IPR020435">
    <property type="entry name" value="TNFR_5"/>
</dbReference>
<dbReference type="InParanoid" id="A0A5F9CKS7"/>
<accession>A0A5F9CKS7</accession>
<feature type="disulfide bond" evidence="15">
    <location>
        <begin position="181"/>
        <end position="199"/>
    </location>
</feature>
<evidence type="ECO:0000256" key="8">
    <source>
        <dbReference type="ARBA" id="ARBA00023136"/>
    </source>
</evidence>
<evidence type="ECO:0000259" key="18">
    <source>
        <dbReference type="PROSITE" id="PS50050"/>
    </source>
</evidence>
<dbReference type="Gene3D" id="2.10.50.10">
    <property type="entry name" value="Tumor Necrosis Factor Receptor, subunit A, domain 2"/>
    <property type="match status" value="2"/>
</dbReference>
<dbReference type="GO" id="GO:0006874">
    <property type="term" value="P:intracellular calcium ion homeostasis"/>
    <property type="evidence" value="ECO:0007669"/>
    <property type="project" value="UniProtKB-ARBA"/>
</dbReference>
<feature type="domain" description="TNFR-Cys" evidence="18">
    <location>
        <begin position="160"/>
        <end position="199"/>
    </location>
</feature>
<dbReference type="PANTHER" id="PTHR46875:SF1">
    <property type="entry name" value="TUMOR NECROSIS FACTOR RECEPTOR SUPERFAMILY MEMBER 5"/>
    <property type="match status" value="1"/>
</dbReference>
<dbReference type="PANTHER" id="PTHR46875">
    <property type="entry name" value="TUMOR NECROSIS FACTOR RECEPTOR SUPERFAMILY MEMBER 5"/>
    <property type="match status" value="1"/>
</dbReference>
<name>A0A5F9CKS7_RABIT</name>
<dbReference type="SMR" id="A0A5F9CKS7"/>
<evidence type="ECO:0000313" key="20">
    <source>
        <dbReference type="Proteomes" id="UP000001811"/>
    </source>
</evidence>
<evidence type="ECO:0000256" key="3">
    <source>
        <dbReference type="ARBA" id="ARBA00022692"/>
    </source>
</evidence>
<feature type="repeat" description="TNFR-Cys" evidence="15">
    <location>
        <begin position="81"/>
        <end position="115"/>
    </location>
</feature>
<dbReference type="GO" id="GO:0035631">
    <property type="term" value="C:CD40 receptor complex"/>
    <property type="evidence" value="ECO:0007669"/>
    <property type="project" value="TreeGrafter"/>
</dbReference>
<dbReference type="InterPro" id="IPR052135">
    <property type="entry name" value="TNFRSF5"/>
</dbReference>
<evidence type="ECO:0000256" key="13">
    <source>
        <dbReference type="ARBA" id="ARBA00032719"/>
    </source>
</evidence>
<reference evidence="19" key="3">
    <citation type="submission" date="2025-09" db="UniProtKB">
        <authorList>
            <consortium name="Ensembl"/>
        </authorList>
    </citation>
    <scope>IDENTIFICATION</scope>
    <source>
        <strain evidence="19">Thorbecke</strain>
    </source>
</reference>
<dbReference type="Ensembl" id="ENSOCUT00000042754.1">
    <property type="protein sequence ID" value="ENSOCUP00000034264.1"/>
    <property type="gene ID" value="ENSOCUG00000005631.4"/>
</dbReference>
<feature type="transmembrane region" description="Helical" evidence="17">
    <location>
        <begin position="250"/>
        <end position="271"/>
    </location>
</feature>
<keyword evidence="5" id="KW-0677">Repeat</keyword>
<evidence type="ECO:0000313" key="19">
    <source>
        <dbReference type="Ensembl" id="ENSOCUP00000034264.1"/>
    </source>
</evidence>
<comment type="subcellular location">
    <subcellularLocation>
        <location evidence="1">Membrane</location>
        <topology evidence="1">Single-pass type I membrane protein</topology>
    </subcellularLocation>
</comment>
<evidence type="ECO:0000256" key="15">
    <source>
        <dbReference type="PROSITE-ProRule" id="PRU00206"/>
    </source>
</evidence>
<dbReference type="InterPro" id="IPR001368">
    <property type="entry name" value="TNFR/NGFR_Cys_rich_reg"/>
</dbReference>
<dbReference type="GO" id="GO:0051094">
    <property type="term" value="P:positive regulation of developmental process"/>
    <property type="evidence" value="ECO:0007669"/>
    <property type="project" value="UniProtKB-ARBA"/>
</dbReference>
<sequence length="494" mass="52540">MPEARKARGTAPSAGGPLLALRGSAPLLGGAAARGQGVTRGPARAPRAAAARVSPAMLRLPVRCVLWGCLLTAVLPEPPTACRENQYQVNNQCCNLCPPGERLENECVDGTNTKCLPCSNGEFLDTWNRETRCHQHKYCDPNLGLQVQREGTSETDTTCTCQEGQHCISDACDSCAPHSSCPVGFGVRQKATEVSDTICEPCPDGFFSNVSSAVESCHPWTSCATHNLVELQAGTNKTDVRCGAQDRKRALVLIPMVLGGVSAALLVSVYIRKAIKKPIDKVGHGGDADRLAPRPSRLKLCQVHLLQPRHRPRAHHGLSLPGRPRTGAASRPRGWVRPVGAGSGSSLSPSVWPAGGRRHPRNPRGAAAWEGDEARAGLRRGVAAPGCGADRGPRLRLRRATASGRWGRTPWRWRTSPAITRVRRSRRPCTGASRSPRRTARRAASPCRSGSEAAPPGTWQPRAGRRADSLGQAGAAAAGRAGAGPGWPWLALLP</sequence>
<evidence type="ECO:0000256" key="12">
    <source>
        <dbReference type="ARBA" id="ARBA00031089"/>
    </source>
</evidence>
<dbReference type="GO" id="GO:0042113">
    <property type="term" value="P:B cell activation"/>
    <property type="evidence" value="ECO:0007669"/>
    <property type="project" value="InterPro"/>
</dbReference>
<dbReference type="PROSITE" id="PS50050">
    <property type="entry name" value="TNFR_NGFR_2"/>
    <property type="match status" value="3"/>
</dbReference>
<evidence type="ECO:0000256" key="9">
    <source>
        <dbReference type="ARBA" id="ARBA00023157"/>
    </source>
</evidence>
<dbReference type="GO" id="GO:0006952">
    <property type="term" value="P:defense response"/>
    <property type="evidence" value="ECO:0007669"/>
    <property type="project" value="UniProtKB-ARBA"/>
</dbReference>
<comment type="caution">
    <text evidence="15">Lacks conserved residue(s) required for the propagation of feature annotation.</text>
</comment>
<feature type="domain" description="TNFR-Cys" evidence="18">
    <location>
        <begin position="81"/>
        <end position="115"/>
    </location>
</feature>
<dbReference type="AlphaFoldDB" id="A0A5F9CKS7"/>
<evidence type="ECO:0000256" key="11">
    <source>
        <dbReference type="ARBA" id="ARBA00023180"/>
    </source>
</evidence>
<dbReference type="GO" id="GO:0038023">
    <property type="term" value="F:signaling receptor activity"/>
    <property type="evidence" value="ECO:0007669"/>
    <property type="project" value="InterPro"/>
</dbReference>
<keyword evidence="7 17" id="KW-1133">Transmembrane helix</keyword>
<evidence type="ECO:0000256" key="17">
    <source>
        <dbReference type="SAM" id="Phobius"/>
    </source>
</evidence>
<dbReference type="InterPro" id="IPR034021">
    <property type="entry name" value="TNFRSF5_N"/>
</dbReference>
<feature type="repeat" description="TNFR-Cys" evidence="15">
    <location>
        <begin position="117"/>
        <end position="159"/>
    </location>
</feature>
<dbReference type="FunFam" id="2.10.50.10:FF:000041">
    <property type="entry name" value="Tumor necrosis factor receptor superfamily member 5"/>
    <property type="match status" value="1"/>
</dbReference>
<dbReference type="GO" id="GO:0010557">
    <property type="term" value="P:positive regulation of macromolecule biosynthetic process"/>
    <property type="evidence" value="ECO:0007669"/>
    <property type="project" value="UniProtKB-ARBA"/>
</dbReference>
<feature type="region of interest" description="Disordered" evidence="16">
    <location>
        <begin position="311"/>
        <end position="368"/>
    </location>
</feature>
<keyword evidence="9 15" id="KW-1015">Disulfide bond</keyword>
<evidence type="ECO:0000256" key="7">
    <source>
        <dbReference type="ARBA" id="ARBA00022989"/>
    </source>
</evidence>
<evidence type="ECO:0000256" key="14">
    <source>
        <dbReference type="ARBA" id="ARBA00045871"/>
    </source>
</evidence>
<dbReference type="GO" id="GO:0009897">
    <property type="term" value="C:external side of plasma membrane"/>
    <property type="evidence" value="ECO:0007669"/>
    <property type="project" value="InterPro"/>
</dbReference>
<feature type="disulfide bond" evidence="15">
    <location>
        <begin position="118"/>
        <end position="133"/>
    </location>
</feature>
<dbReference type="SMART" id="SM00208">
    <property type="entry name" value="TNFR"/>
    <property type="match status" value="4"/>
</dbReference>
<dbReference type="Pfam" id="PF00020">
    <property type="entry name" value="TNFR_c6"/>
    <property type="match status" value="2"/>
</dbReference>
<dbReference type="Bgee" id="ENSOCUG00000005631">
    <property type="expression patterns" value="Expressed in blood and 17 other cell types or tissues"/>
</dbReference>
<dbReference type="GO" id="GO:0010468">
    <property type="term" value="P:regulation of gene expression"/>
    <property type="evidence" value="ECO:0007669"/>
    <property type="project" value="UniProtKB-ARBA"/>
</dbReference>
<reference evidence="19 20" key="1">
    <citation type="journal article" date="2011" name="Nature">
        <title>A high-resolution map of human evolutionary constraint using 29 mammals.</title>
        <authorList>
            <person name="Lindblad-Toh K."/>
            <person name="Garber M."/>
            <person name="Zuk O."/>
            <person name="Lin M.F."/>
            <person name="Parker B.J."/>
            <person name="Washietl S."/>
            <person name="Kheradpour P."/>
            <person name="Ernst J."/>
            <person name="Jordan G."/>
            <person name="Mauceli E."/>
            <person name="Ward L.D."/>
            <person name="Lowe C.B."/>
            <person name="Holloway A.K."/>
            <person name="Clamp M."/>
            <person name="Gnerre S."/>
            <person name="Alfoldi J."/>
            <person name="Beal K."/>
            <person name="Chang J."/>
            <person name="Clawson H."/>
            <person name="Cuff J."/>
            <person name="Di Palma F."/>
            <person name="Fitzgerald S."/>
            <person name="Flicek P."/>
            <person name="Guttman M."/>
            <person name="Hubisz M.J."/>
            <person name="Jaffe D.B."/>
            <person name="Jungreis I."/>
            <person name="Kent W.J."/>
            <person name="Kostka D."/>
            <person name="Lara M."/>
            <person name="Martins A.L."/>
            <person name="Massingham T."/>
            <person name="Moltke I."/>
            <person name="Raney B.J."/>
            <person name="Rasmussen M.D."/>
            <person name="Robinson J."/>
            <person name="Stark A."/>
            <person name="Vilella A.J."/>
            <person name="Wen J."/>
            <person name="Xie X."/>
            <person name="Zody M.C."/>
            <person name="Baldwin J."/>
            <person name="Bloom T."/>
            <person name="Chin C.W."/>
            <person name="Heiman D."/>
            <person name="Nicol R."/>
            <person name="Nusbaum C."/>
            <person name="Young S."/>
            <person name="Wilkinson J."/>
            <person name="Worley K.C."/>
            <person name="Kovar C.L."/>
            <person name="Muzny D.M."/>
            <person name="Gibbs R.A."/>
            <person name="Cree A."/>
            <person name="Dihn H.H."/>
            <person name="Fowler G."/>
            <person name="Jhangiani S."/>
            <person name="Joshi V."/>
            <person name="Lee S."/>
            <person name="Lewis L.R."/>
            <person name="Nazareth L.V."/>
            <person name="Okwuonu G."/>
            <person name="Santibanez J."/>
            <person name="Warren W.C."/>
            <person name="Mardis E.R."/>
            <person name="Weinstock G.M."/>
            <person name="Wilson R.K."/>
            <person name="Delehaunty K."/>
            <person name="Dooling D."/>
            <person name="Fronik C."/>
            <person name="Fulton L."/>
            <person name="Fulton B."/>
            <person name="Graves T."/>
            <person name="Minx P."/>
            <person name="Sodergren E."/>
            <person name="Birney E."/>
            <person name="Margulies E.H."/>
            <person name="Herrero J."/>
            <person name="Green E.D."/>
            <person name="Haussler D."/>
            <person name="Siepel A."/>
            <person name="Goldman N."/>
            <person name="Pollard K.S."/>
            <person name="Pedersen J.S."/>
            <person name="Lander E.S."/>
            <person name="Kellis M."/>
        </authorList>
    </citation>
    <scope>NUCLEOTIDE SEQUENCE [LARGE SCALE GENOMIC DNA]</scope>
    <source>
        <strain evidence="20">Thorbecke</strain>
    </source>
</reference>
<keyword evidence="4" id="KW-0732">Signal</keyword>
<keyword evidence="11" id="KW-0325">Glycoprotein</keyword>
<dbReference type="CDD" id="cd13407">
    <property type="entry name" value="TNFRSF5"/>
    <property type="match status" value="1"/>
</dbReference>
<proteinExistence type="predicted"/>
<dbReference type="STRING" id="9986.ENSOCUP00000034264"/>
<keyword evidence="10" id="KW-0675">Receptor</keyword>